<proteinExistence type="predicted"/>
<evidence type="ECO:0000256" key="1">
    <source>
        <dbReference type="SAM" id="Coils"/>
    </source>
</evidence>
<keyword evidence="1" id="KW-0175">Coiled coil</keyword>
<dbReference type="Pfam" id="PF05164">
    <property type="entry name" value="ZapA"/>
    <property type="match status" value="1"/>
</dbReference>
<dbReference type="InterPro" id="IPR053712">
    <property type="entry name" value="Bac_CellDiv_Activator"/>
</dbReference>
<feature type="coiled-coil region" evidence="1">
    <location>
        <begin position="67"/>
        <end position="129"/>
    </location>
</feature>
<organism evidence="2 3">
    <name type="scientific">Anaerobium acetethylicum</name>
    <dbReference type="NCBI Taxonomy" id="1619234"/>
    <lineage>
        <taxon>Bacteria</taxon>
        <taxon>Bacillati</taxon>
        <taxon>Bacillota</taxon>
        <taxon>Clostridia</taxon>
        <taxon>Lachnospirales</taxon>
        <taxon>Lachnospiraceae</taxon>
        <taxon>Anaerobium</taxon>
    </lineage>
</organism>
<protein>
    <submittedName>
        <fullName evidence="2">Cell division protein ZapA</fullName>
    </submittedName>
</protein>
<keyword evidence="3" id="KW-1185">Reference proteome</keyword>
<dbReference type="RefSeq" id="WP_330387770.1">
    <property type="nucleotide sequence ID" value="NZ_FMKA01000001.1"/>
</dbReference>
<dbReference type="InterPro" id="IPR007838">
    <property type="entry name" value="Cell_div_ZapA-like"/>
</dbReference>
<dbReference type="GO" id="GO:0051301">
    <property type="term" value="P:cell division"/>
    <property type="evidence" value="ECO:0007669"/>
    <property type="project" value="UniProtKB-KW"/>
</dbReference>
<dbReference type="Gene3D" id="6.10.250.790">
    <property type="match status" value="1"/>
</dbReference>
<name>A0A1D3TNT4_9FIRM</name>
<dbReference type="EMBL" id="FMKA01000001">
    <property type="protein sequence ID" value="SCP94999.1"/>
    <property type="molecule type" value="Genomic_DNA"/>
</dbReference>
<dbReference type="STRING" id="1619234.SAMN05421730_1001229"/>
<dbReference type="InterPro" id="IPR036192">
    <property type="entry name" value="Cell_div_ZapA-like_sf"/>
</dbReference>
<dbReference type="SUPFAM" id="SSF102829">
    <property type="entry name" value="Cell division protein ZapA-like"/>
    <property type="match status" value="1"/>
</dbReference>
<keyword evidence="2" id="KW-0131">Cell cycle</keyword>
<sequence>MASKNNTQVLIGGRVLTLSGYESEEYLHKVASYINNKQAELNHMKGYSRMTFDIQSMLLEINIADDYFKAKTQVAALESDIEKKEKEIYDIKHELISERLKYEDLEKKHRELYEKNHELQKEIIKLETEMDDFTRPQ</sequence>
<keyword evidence="2" id="KW-0132">Cell division</keyword>
<evidence type="ECO:0000313" key="3">
    <source>
        <dbReference type="Proteomes" id="UP000199315"/>
    </source>
</evidence>
<evidence type="ECO:0000313" key="2">
    <source>
        <dbReference type="EMBL" id="SCP94999.1"/>
    </source>
</evidence>
<dbReference type="Proteomes" id="UP000199315">
    <property type="component" value="Unassembled WGS sequence"/>
</dbReference>
<gene>
    <name evidence="2" type="ORF">SAMN05421730_1001229</name>
</gene>
<accession>A0A1D3TNT4</accession>
<dbReference type="AlphaFoldDB" id="A0A1D3TNT4"/>
<reference evidence="2 3" key="1">
    <citation type="submission" date="2016-09" db="EMBL/GenBank/DDBJ databases">
        <authorList>
            <person name="Capua I."/>
            <person name="De Benedictis P."/>
            <person name="Joannis T."/>
            <person name="Lombin L.H."/>
            <person name="Cattoli G."/>
        </authorList>
    </citation>
    <scope>NUCLEOTIDE SEQUENCE [LARGE SCALE GENOMIC DNA]</scope>
    <source>
        <strain evidence="2 3">GluBS11</strain>
    </source>
</reference>